<dbReference type="Proteomes" id="UP000823749">
    <property type="component" value="Chromosome 1"/>
</dbReference>
<feature type="region of interest" description="Disordered" evidence="1">
    <location>
        <begin position="1"/>
        <end position="28"/>
    </location>
</feature>
<evidence type="ECO:0000259" key="2">
    <source>
        <dbReference type="Pfam" id="PF13393"/>
    </source>
</evidence>
<gene>
    <name evidence="3" type="ORF">RHGRI_002384</name>
</gene>
<dbReference type="SUPFAM" id="SSF55681">
    <property type="entry name" value="Class II aaRS and biotin synthetases"/>
    <property type="match status" value="1"/>
</dbReference>
<dbReference type="EMBL" id="JACTNZ010000001">
    <property type="protein sequence ID" value="KAG5566823.1"/>
    <property type="molecule type" value="Genomic_DNA"/>
</dbReference>
<evidence type="ECO:0000313" key="3">
    <source>
        <dbReference type="EMBL" id="KAG5566823.1"/>
    </source>
</evidence>
<evidence type="ECO:0000313" key="4">
    <source>
        <dbReference type="Proteomes" id="UP000823749"/>
    </source>
</evidence>
<comment type="caution">
    <text evidence="3">The sequence shown here is derived from an EMBL/GenBank/DDBJ whole genome shotgun (WGS) entry which is preliminary data.</text>
</comment>
<dbReference type="GO" id="GO:0005739">
    <property type="term" value="C:mitochondrion"/>
    <property type="evidence" value="ECO:0007669"/>
    <property type="project" value="TreeGrafter"/>
</dbReference>
<dbReference type="GO" id="GO:0003723">
    <property type="term" value="F:RNA binding"/>
    <property type="evidence" value="ECO:0007669"/>
    <property type="project" value="TreeGrafter"/>
</dbReference>
<dbReference type="Pfam" id="PF13393">
    <property type="entry name" value="tRNA-synt_His"/>
    <property type="match status" value="1"/>
</dbReference>
<reference evidence="3" key="1">
    <citation type="submission" date="2020-08" db="EMBL/GenBank/DDBJ databases">
        <title>Plant Genome Project.</title>
        <authorList>
            <person name="Zhang R.-G."/>
        </authorList>
    </citation>
    <scope>NUCLEOTIDE SEQUENCE</scope>
    <source>
        <strain evidence="3">WSP0</strain>
        <tissue evidence="3">Leaf</tissue>
    </source>
</reference>
<accession>A0AAV6LRE5</accession>
<name>A0AAV6LRE5_9ERIC</name>
<dbReference type="PANTHER" id="PTHR11476">
    <property type="entry name" value="HISTIDYL-TRNA SYNTHETASE"/>
    <property type="match status" value="1"/>
</dbReference>
<evidence type="ECO:0000256" key="1">
    <source>
        <dbReference type="SAM" id="MobiDB-lite"/>
    </source>
</evidence>
<dbReference type="GO" id="GO:0006427">
    <property type="term" value="P:histidyl-tRNA aminoacylation"/>
    <property type="evidence" value="ECO:0007669"/>
    <property type="project" value="TreeGrafter"/>
</dbReference>
<dbReference type="CDD" id="cd00773">
    <property type="entry name" value="HisRS-like_core"/>
    <property type="match status" value="1"/>
</dbReference>
<dbReference type="InterPro" id="IPR045864">
    <property type="entry name" value="aa-tRNA-synth_II/BPL/LPL"/>
</dbReference>
<sequence length="322" mass="36723">MKPNKKKSKKGKKVLGDDASSAEAEMEKGKKVLGKGTGVLVQFIKDGFQGEETVDPSSRALLEKWSRDLLAFLDPKNSGFGTLLEKVKLILESNESRRVHKPPKGTRDFGKGDMVTREKVFSIVKDVFKRHGAMALDTPAFELRETLMGKLGEDSKLIYDLADQGGERCSLQFDLTVPFARYMATNSLRSCKRYQIGKVYIRDNPSMERFREFYQCDFDIASQYETMKADFEVIKVMTELLDELNIGDYEVKLNHPKVLDGMLGICGVPAEKFRTICSSIDKLDKQTFEQIREEMVNIHPSFDLQLYTCTLCLRHFIRKVID</sequence>
<dbReference type="InterPro" id="IPR041715">
    <property type="entry name" value="HisRS-like_core"/>
</dbReference>
<dbReference type="PANTHER" id="PTHR11476:SF7">
    <property type="entry name" value="HISTIDINE--TRNA LIGASE"/>
    <property type="match status" value="1"/>
</dbReference>
<organism evidence="3 4">
    <name type="scientific">Rhododendron griersonianum</name>
    <dbReference type="NCBI Taxonomy" id="479676"/>
    <lineage>
        <taxon>Eukaryota</taxon>
        <taxon>Viridiplantae</taxon>
        <taxon>Streptophyta</taxon>
        <taxon>Embryophyta</taxon>
        <taxon>Tracheophyta</taxon>
        <taxon>Spermatophyta</taxon>
        <taxon>Magnoliopsida</taxon>
        <taxon>eudicotyledons</taxon>
        <taxon>Gunneridae</taxon>
        <taxon>Pentapetalae</taxon>
        <taxon>asterids</taxon>
        <taxon>Ericales</taxon>
        <taxon>Ericaceae</taxon>
        <taxon>Ericoideae</taxon>
        <taxon>Rhodoreae</taxon>
        <taxon>Rhododendron</taxon>
    </lineage>
</organism>
<keyword evidence="4" id="KW-1185">Reference proteome</keyword>
<feature type="domain" description="Class II Histidinyl-tRNA synthetase (HisRS)-like catalytic core" evidence="2">
    <location>
        <begin position="105"/>
        <end position="294"/>
    </location>
</feature>
<dbReference type="GO" id="GO:0004821">
    <property type="term" value="F:histidine-tRNA ligase activity"/>
    <property type="evidence" value="ECO:0007669"/>
    <property type="project" value="TreeGrafter"/>
</dbReference>
<protein>
    <recommendedName>
        <fullName evidence="2">Class II Histidinyl-tRNA synthetase (HisRS)-like catalytic core domain-containing protein</fullName>
    </recommendedName>
</protein>
<dbReference type="GO" id="GO:0005829">
    <property type="term" value="C:cytosol"/>
    <property type="evidence" value="ECO:0007669"/>
    <property type="project" value="TreeGrafter"/>
</dbReference>
<proteinExistence type="predicted"/>
<dbReference type="GO" id="GO:0032543">
    <property type="term" value="P:mitochondrial translation"/>
    <property type="evidence" value="ECO:0007669"/>
    <property type="project" value="TreeGrafter"/>
</dbReference>
<dbReference type="Gene3D" id="3.30.930.10">
    <property type="entry name" value="Bira Bifunctional Protein, Domain 2"/>
    <property type="match status" value="1"/>
</dbReference>
<feature type="compositionally biased region" description="Basic residues" evidence="1">
    <location>
        <begin position="1"/>
        <end position="13"/>
    </location>
</feature>
<dbReference type="AlphaFoldDB" id="A0AAV6LRE5"/>